<sequence>MTRGYSLKQDLRLLINNLKYSDVEILCKDEKKLYGCRAILAARSEVLDELLYNGMKESFEKQISFPTINSSEMEIILEYIYTESVKKKSLTKDNTVGAFYAADYFYLSDLQDLITEIVKYNISIKNYRKNYLPVLLSKAVEIMPLSKDSIFLNFLIKETATILLDDIEFGRLSITALQYLLFYTYEKEIPFATPEYEQIEKSIQIENKPIINHQKVAKELEPLVELIDFRRIERDQIDLIEPLKIIPAEIFQYDNSKLKNSDLNNIRGIPIYRIKESELFWDETGCGTNLTIVNNGKIVQALSNCSKHQSVRAKIALENKGIFEWDVIIEKTCSYAWVGVCASENFDYKIFAGDQHTGWVLGSSGECVISKIKYCSSFYEDGAKITVHLDMNRRTCAFTVNGIKCCEVLSWNNLPSKLYPVVSLNYPGRFRIQSHQEY</sequence>
<dbReference type="SUPFAM" id="SSF54695">
    <property type="entry name" value="POZ domain"/>
    <property type="match status" value="1"/>
</dbReference>
<evidence type="ECO:0008006" key="5">
    <source>
        <dbReference type="Google" id="ProtNLM"/>
    </source>
</evidence>
<evidence type="ECO:0000259" key="1">
    <source>
        <dbReference type="PROSITE" id="PS50097"/>
    </source>
</evidence>
<dbReference type="InterPro" id="IPR000210">
    <property type="entry name" value="BTB/POZ_dom"/>
</dbReference>
<proteinExistence type="predicted"/>
<dbReference type="Gene3D" id="2.60.120.920">
    <property type="match status" value="1"/>
</dbReference>
<evidence type="ECO:0000313" key="4">
    <source>
        <dbReference type="Proteomes" id="UP000247702"/>
    </source>
</evidence>
<dbReference type="PROSITE" id="PS50188">
    <property type="entry name" value="B302_SPRY"/>
    <property type="match status" value="1"/>
</dbReference>
<dbReference type="CDD" id="cd11709">
    <property type="entry name" value="SPRY"/>
    <property type="match status" value="1"/>
</dbReference>
<feature type="domain" description="BTB" evidence="1">
    <location>
        <begin position="21"/>
        <end position="89"/>
    </location>
</feature>
<comment type="caution">
    <text evidence="3">The sequence shown here is derived from an EMBL/GenBank/DDBJ whole genome shotgun (WGS) entry which is preliminary data.</text>
</comment>
<dbReference type="AlphaFoldDB" id="A0A2Z6QCK2"/>
<dbReference type="InterPro" id="IPR013320">
    <property type="entry name" value="ConA-like_dom_sf"/>
</dbReference>
<dbReference type="PROSITE" id="PS50097">
    <property type="entry name" value="BTB"/>
    <property type="match status" value="1"/>
</dbReference>
<dbReference type="InterPro" id="IPR011333">
    <property type="entry name" value="SKP1/BTB/POZ_sf"/>
</dbReference>
<reference evidence="3 4" key="1">
    <citation type="submission" date="2017-11" db="EMBL/GenBank/DDBJ databases">
        <title>The genome of Rhizophagus clarus HR1 reveals common genetic basis of auxotrophy among arbuscular mycorrhizal fungi.</title>
        <authorList>
            <person name="Kobayashi Y."/>
        </authorList>
    </citation>
    <scope>NUCLEOTIDE SEQUENCE [LARGE SCALE GENOMIC DNA]</scope>
    <source>
        <strain evidence="3 4">HR1</strain>
    </source>
</reference>
<dbReference type="Gene3D" id="3.30.710.10">
    <property type="entry name" value="Potassium Channel Kv1.1, Chain A"/>
    <property type="match status" value="1"/>
</dbReference>
<dbReference type="InterPro" id="IPR051481">
    <property type="entry name" value="BTB-POZ/Galectin-3-binding"/>
</dbReference>
<protein>
    <recommendedName>
        <fullName evidence="5">BTB domain-containing protein</fullName>
    </recommendedName>
</protein>
<feature type="domain" description="B30.2/SPRY" evidence="2">
    <location>
        <begin position="259"/>
        <end position="438"/>
    </location>
</feature>
<dbReference type="Pfam" id="PF00651">
    <property type="entry name" value="BTB"/>
    <property type="match status" value="1"/>
</dbReference>
<dbReference type="SUPFAM" id="SSF49899">
    <property type="entry name" value="Concanavalin A-like lectins/glucanases"/>
    <property type="match status" value="1"/>
</dbReference>
<accession>A0A2Z6QCK2</accession>
<dbReference type="PANTHER" id="PTHR24410:SF23">
    <property type="entry name" value="BTB DOMAIN-CONTAINING PROTEIN-RELATED"/>
    <property type="match status" value="1"/>
</dbReference>
<evidence type="ECO:0000313" key="3">
    <source>
        <dbReference type="EMBL" id="GBB83419.1"/>
    </source>
</evidence>
<gene>
    <name evidence="3" type="ORF">RclHR1_10140004</name>
</gene>
<dbReference type="Pfam" id="PF00622">
    <property type="entry name" value="SPRY"/>
    <property type="match status" value="1"/>
</dbReference>
<keyword evidence="4" id="KW-1185">Reference proteome</keyword>
<name>A0A2Z6QCK2_9GLOM</name>
<evidence type="ECO:0000259" key="2">
    <source>
        <dbReference type="PROSITE" id="PS50188"/>
    </source>
</evidence>
<dbReference type="InterPro" id="IPR003877">
    <property type="entry name" value="SPRY_dom"/>
</dbReference>
<dbReference type="InterPro" id="IPR001870">
    <property type="entry name" value="B30.2/SPRY"/>
</dbReference>
<dbReference type="PANTHER" id="PTHR24410">
    <property type="entry name" value="HL07962P-RELATED"/>
    <property type="match status" value="1"/>
</dbReference>
<dbReference type="EMBL" id="BEXD01000019">
    <property type="protein sequence ID" value="GBB83419.1"/>
    <property type="molecule type" value="Genomic_DNA"/>
</dbReference>
<dbReference type="SMART" id="SM00225">
    <property type="entry name" value="BTB"/>
    <property type="match status" value="1"/>
</dbReference>
<dbReference type="InterPro" id="IPR043136">
    <property type="entry name" value="B30.2/SPRY_sf"/>
</dbReference>
<organism evidence="3 4">
    <name type="scientific">Rhizophagus clarus</name>
    <dbReference type="NCBI Taxonomy" id="94130"/>
    <lineage>
        <taxon>Eukaryota</taxon>
        <taxon>Fungi</taxon>
        <taxon>Fungi incertae sedis</taxon>
        <taxon>Mucoromycota</taxon>
        <taxon>Glomeromycotina</taxon>
        <taxon>Glomeromycetes</taxon>
        <taxon>Glomerales</taxon>
        <taxon>Glomeraceae</taxon>
        <taxon>Rhizophagus</taxon>
    </lineage>
</organism>
<dbReference type="Proteomes" id="UP000247702">
    <property type="component" value="Unassembled WGS sequence"/>
</dbReference>